<dbReference type="Proteomes" id="UP001152320">
    <property type="component" value="Chromosome 13"/>
</dbReference>
<proteinExistence type="predicted"/>
<name>A0A9Q1BQ04_HOLLE</name>
<comment type="caution">
    <text evidence="1">The sequence shown here is derived from an EMBL/GenBank/DDBJ whole genome shotgun (WGS) entry which is preliminary data.</text>
</comment>
<keyword evidence="2" id="KW-1185">Reference proteome</keyword>
<sequence>MENSKLSDVLTDVFGGVNKMLTQKKFPQNLRAIRMLAEELLRGVFGRSSPKSYTELINVVEDLFTRSTTLKL</sequence>
<gene>
    <name evidence="1" type="ORF">HOLleu_27142</name>
</gene>
<reference evidence="1" key="1">
    <citation type="submission" date="2021-10" db="EMBL/GenBank/DDBJ databases">
        <title>Tropical sea cucumber genome reveals ecological adaptation and Cuvierian tubules defense mechanism.</title>
        <authorList>
            <person name="Chen T."/>
        </authorList>
    </citation>
    <scope>NUCLEOTIDE SEQUENCE</scope>
    <source>
        <strain evidence="1">Nanhai2018</strain>
        <tissue evidence="1">Muscle</tissue>
    </source>
</reference>
<accession>A0A9Q1BQ04</accession>
<protein>
    <submittedName>
        <fullName evidence="1">Uncharacterized protein</fullName>
    </submittedName>
</protein>
<dbReference type="EMBL" id="JAIZAY010000013">
    <property type="protein sequence ID" value="KAJ8030671.1"/>
    <property type="molecule type" value="Genomic_DNA"/>
</dbReference>
<dbReference type="OrthoDB" id="6753017at2759"/>
<evidence type="ECO:0000313" key="1">
    <source>
        <dbReference type="EMBL" id="KAJ8030671.1"/>
    </source>
</evidence>
<evidence type="ECO:0000313" key="2">
    <source>
        <dbReference type="Proteomes" id="UP001152320"/>
    </source>
</evidence>
<dbReference type="AlphaFoldDB" id="A0A9Q1BQ04"/>
<organism evidence="1 2">
    <name type="scientific">Holothuria leucospilota</name>
    <name type="common">Black long sea cucumber</name>
    <name type="synonym">Mertensiothuria leucospilota</name>
    <dbReference type="NCBI Taxonomy" id="206669"/>
    <lineage>
        <taxon>Eukaryota</taxon>
        <taxon>Metazoa</taxon>
        <taxon>Echinodermata</taxon>
        <taxon>Eleutherozoa</taxon>
        <taxon>Echinozoa</taxon>
        <taxon>Holothuroidea</taxon>
        <taxon>Aspidochirotacea</taxon>
        <taxon>Aspidochirotida</taxon>
        <taxon>Holothuriidae</taxon>
        <taxon>Holothuria</taxon>
    </lineage>
</organism>